<dbReference type="GO" id="GO:0016799">
    <property type="term" value="F:hydrolase activity, hydrolyzing N-glycosyl compounds"/>
    <property type="evidence" value="ECO:0007669"/>
    <property type="project" value="InterPro"/>
</dbReference>
<reference evidence="4" key="1">
    <citation type="journal article" date="2020" name="Stud. Mycol.">
        <title>101 Dothideomycetes genomes: a test case for predicting lifestyles and emergence of pathogens.</title>
        <authorList>
            <person name="Haridas S."/>
            <person name="Albert R."/>
            <person name="Binder M."/>
            <person name="Bloem J."/>
            <person name="Labutti K."/>
            <person name="Salamov A."/>
            <person name="Andreopoulos B."/>
            <person name="Baker S."/>
            <person name="Barry K."/>
            <person name="Bills G."/>
            <person name="Bluhm B."/>
            <person name="Cannon C."/>
            <person name="Castanera R."/>
            <person name="Culley D."/>
            <person name="Daum C."/>
            <person name="Ezra D."/>
            <person name="Gonzalez J."/>
            <person name="Henrissat B."/>
            <person name="Kuo A."/>
            <person name="Liang C."/>
            <person name="Lipzen A."/>
            <person name="Lutzoni F."/>
            <person name="Magnuson J."/>
            <person name="Mondo S."/>
            <person name="Nolan M."/>
            <person name="Ohm R."/>
            <person name="Pangilinan J."/>
            <person name="Park H.-J."/>
            <person name="Ramirez L."/>
            <person name="Alfaro M."/>
            <person name="Sun H."/>
            <person name="Tritt A."/>
            <person name="Yoshinaga Y."/>
            <person name="Zwiers L.-H."/>
            <person name="Turgeon B."/>
            <person name="Goodwin S."/>
            <person name="Spatafora J."/>
            <person name="Crous P."/>
            <person name="Grigoriev I."/>
        </authorList>
    </citation>
    <scope>NUCLEOTIDE SEQUENCE</scope>
    <source>
        <strain evidence="4">CBS 175.79</strain>
    </source>
</reference>
<sequence>MANMFSLRHAWVLIAFYVSLCFCNQCAYVKEQQARRLFVLSDIANEPDDAQSFVRLMVYNHEFDIQGLVATTSYWLNDTTRPDQMLDIIDAYAQVLPNLEKHADGWHSPDRLRSLVKSGPALYGMDGVGKGHDSEGSELLVKAVDASSEPLYIPIWGGANVLAQALWHVNATRSSDELKEFVAKIRAYAISDQDNSGPWIRRHFPSLFYIASVHHFNKYAVAAWGGISGDNYIHFPSAISDETISAVWNKKNIQSQGPLGAKYPDTEFLVEGDTPSLLYMIPNGLSDPEHPEWGSWGGRYGPVNWKEGHYADSVDSIIKPSSEANGKPTIYMGSQVTVWRWREAFQADFAARMQWSQSSDFSSAKHAPVAVVNGDYTRDIIRIEAKSGELVELDASSSCDPDEGNLTYKWWQYFEPSSNNNSPKRDVAILTISEETEGIVSGGVRPVSEASKVTVKIPEEAILRKPGRGAHPEADKHLHVILEVSDGGLVGYRRIVLSIRSSKSEVGHDEL</sequence>
<keyword evidence="1" id="KW-0732">Signal</keyword>
<dbReference type="EMBL" id="ML978068">
    <property type="protein sequence ID" value="KAF2018185.1"/>
    <property type="molecule type" value="Genomic_DNA"/>
</dbReference>
<keyword evidence="5" id="KW-1185">Reference proteome</keyword>
<feature type="signal peptide" evidence="1">
    <location>
        <begin position="1"/>
        <end position="23"/>
    </location>
</feature>
<dbReference type="InterPro" id="IPR011483">
    <property type="entry name" value="Sde182_NH-like"/>
</dbReference>
<accession>A0A6A5XXY7</accession>
<dbReference type="GeneID" id="54285062"/>
<gene>
    <name evidence="4" type="ORF">BU24DRAFT_421192</name>
</gene>
<evidence type="ECO:0000313" key="5">
    <source>
        <dbReference type="Proteomes" id="UP000799778"/>
    </source>
</evidence>
<evidence type="ECO:0000259" key="2">
    <source>
        <dbReference type="Pfam" id="PF07632"/>
    </source>
</evidence>
<dbReference type="Gene3D" id="3.90.245.10">
    <property type="entry name" value="Ribonucleoside hydrolase-like"/>
    <property type="match status" value="1"/>
</dbReference>
<evidence type="ECO:0000259" key="3">
    <source>
        <dbReference type="Pfam" id="PF21027"/>
    </source>
</evidence>
<organism evidence="4 5">
    <name type="scientific">Aaosphaeria arxii CBS 175.79</name>
    <dbReference type="NCBI Taxonomy" id="1450172"/>
    <lineage>
        <taxon>Eukaryota</taxon>
        <taxon>Fungi</taxon>
        <taxon>Dikarya</taxon>
        <taxon>Ascomycota</taxon>
        <taxon>Pezizomycotina</taxon>
        <taxon>Dothideomycetes</taxon>
        <taxon>Pleosporomycetidae</taxon>
        <taxon>Pleosporales</taxon>
        <taxon>Pleosporales incertae sedis</taxon>
        <taxon>Aaosphaeria</taxon>
    </lineage>
</organism>
<dbReference type="AlphaFoldDB" id="A0A6A5XXY7"/>
<feature type="chain" id="PRO_5025501198" evidence="1">
    <location>
        <begin position="24"/>
        <end position="511"/>
    </location>
</feature>
<dbReference type="Pfam" id="PF07632">
    <property type="entry name" value="Sde182_NH-like"/>
    <property type="match status" value="1"/>
</dbReference>
<dbReference type="InterPro" id="IPR013783">
    <property type="entry name" value="Ig-like_fold"/>
</dbReference>
<evidence type="ECO:0000313" key="4">
    <source>
        <dbReference type="EMBL" id="KAF2018185.1"/>
    </source>
</evidence>
<dbReference type="Gene3D" id="2.60.40.10">
    <property type="entry name" value="Immunoglobulins"/>
    <property type="match status" value="1"/>
</dbReference>
<feature type="domain" description="Cellulose-binding Sde182 C-terminal" evidence="3">
    <location>
        <begin position="391"/>
        <end position="498"/>
    </location>
</feature>
<dbReference type="InterPro" id="IPR036452">
    <property type="entry name" value="Ribo_hydro-like"/>
</dbReference>
<dbReference type="Pfam" id="PF21027">
    <property type="entry name" value="Sde0182_C"/>
    <property type="match status" value="1"/>
</dbReference>
<dbReference type="Proteomes" id="UP000799778">
    <property type="component" value="Unassembled WGS sequence"/>
</dbReference>
<feature type="domain" description="Cellulose-binding Sde182 nucleoside hydrolase-like" evidence="2">
    <location>
        <begin position="36"/>
        <end position="300"/>
    </location>
</feature>
<dbReference type="RefSeq" id="XP_033386524.1">
    <property type="nucleotide sequence ID" value="XM_033527665.1"/>
</dbReference>
<dbReference type="OrthoDB" id="3592035at2759"/>
<proteinExistence type="predicted"/>
<protein>
    <submittedName>
        <fullName evidence="4">DUF1593-domain-containing protein</fullName>
    </submittedName>
</protein>
<dbReference type="InterPro" id="IPR048527">
    <property type="entry name" value="Sde182_C"/>
</dbReference>
<name>A0A6A5XXY7_9PLEO</name>
<evidence type="ECO:0000256" key="1">
    <source>
        <dbReference type="SAM" id="SignalP"/>
    </source>
</evidence>